<sequence length="423" mass="47907">MKTRIYNARILTMENEKEIFQGEIWIDDERISYVGKNIDILNQHFDKEIDAEGNLLMPSFKNAHTHSAMTFGRNYSDTLKGGEWLTNVIFPMEAKMTQEHVYELSKIAFLEYIVNGITACFDMYYEPQSMSRLSEEYGFRTVLCGAINNFRETPETIENAFLHYNQLHKYISYRLGIHAEYTTSLELLEKMAEMVHKYKQPFYTHVSETEQEVKDCIDRYGKTPTQLFDSLGLFDFGGGAFHGVHLTDSDISIYKKRGLSIITNPGSNLKLASGVARISEFTENGINVGIGTDGPASNNGLDMFKEMYLVSTLQKLINKDASACPAKQVVRMATRGSAIAMGLIDCDILAVGKYADMIMIDLKKPNMQPINILENALVYSANPTNILMTMIGGDIKYYKGEIYINEDIEDLYGRAEEIVKKLA</sequence>
<name>A0A7M2RFV7_9FIRM</name>
<organism evidence="3 4">
    <name type="scientific">Blautia liquoris</name>
    <dbReference type="NCBI Taxonomy" id="2779518"/>
    <lineage>
        <taxon>Bacteria</taxon>
        <taxon>Bacillati</taxon>
        <taxon>Bacillota</taxon>
        <taxon>Clostridia</taxon>
        <taxon>Lachnospirales</taxon>
        <taxon>Lachnospiraceae</taxon>
        <taxon>Blautia</taxon>
    </lineage>
</organism>
<dbReference type="CDD" id="cd01298">
    <property type="entry name" value="ATZ_TRZ_like"/>
    <property type="match status" value="1"/>
</dbReference>
<keyword evidence="1 3" id="KW-0378">Hydrolase</keyword>
<accession>A0A7M2RFV7</accession>
<dbReference type="Pfam" id="PF01979">
    <property type="entry name" value="Amidohydro_1"/>
    <property type="match status" value="1"/>
</dbReference>
<dbReference type="Proteomes" id="UP000593601">
    <property type="component" value="Chromosome"/>
</dbReference>
<keyword evidence="4" id="KW-1185">Reference proteome</keyword>
<dbReference type="PANTHER" id="PTHR43794">
    <property type="entry name" value="AMINOHYDROLASE SSNA-RELATED"/>
    <property type="match status" value="1"/>
</dbReference>
<dbReference type="SUPFAM" id="SSF51338">
    <property type="entry name" value="Composite domain of metallo-dependent hydrolases"/>
    <property type="match status" value="1"/>
</dbReference>
<proteinExistence type="predicted"/>
<dbReference type="InterPro" id="IPR032466">
    <property type="entry name" value="Metal_Hydrolase"/>
</dbReference>
<dbReference type="InterPro" id="IPR011059">
    <property type="entry name" value="Metal-dep_hydrolase_composite"/>
</dbReference>
<dbReference type="AlphaFoldDB" id="A0A7M2RFV7"/>
<evidence type="ECO:0000259" key="2">
    <source>
        <dbReference type="Pfam" id="PF01979"/>
    </source>
</evidence>
<evidence type="ECO:0000256" key="1">
    <source>
        <dbReference type="ARBA" id="ARBA00022801"/>
    </source>
</evidence>
<evidence type="ECO:0000313" key="3">
    <source>
        <dbReference type="EMBL" id="QOV19225.1"/>
    </source>
</evidence>
<evidence type="ECO:0000313" key="4">
    <source>
        <dbReference type="Proteomes" id="UP000593601"/>
    </source>
</evidence>
<dbReference type="Gene3D" id="3.20.20.140">
    <property type="entry name" value="Metal-dependent hydrolases"/>
    <property type="match status" value="1"/>
</dbReference>
<dbReference type="GO" id="GO:0016810">
    <property type="term" value="F:hydrolase activity, acting on carbon-nitrogen (but not peptide) bonds"/>
    <property type="evidence" value="ECO:0007669"/>
    <property type="project" value="InterPro"/>
</dbReference>
<feature type="domain" description="Amidohydrolase-related" evidence="2">
    <location>
        <begin position="56"/>
        <end position="395"/>
    </location>
</feature>
<dbReference type="Gene3D" id="2.30.40.10">
    <property type="entry name" value="Urease, subunit C, domain 1"/>
    <property type="match status" value="1"/>
</dbReference>
<protein>
    <submittedName>
        <fullName evidence="3">Amidohydrolase</fullName>
    </submittedName>
</protein>
<reference evidence="3 4" key="1">
    <citation type="submission" date="2020-10" db="EMBL/GenBank/DDBJ databases">
        <title>Blautia liquoris sp.nov., isolated from the mud in a fermentation cellar used for the production of Chinese strong-flavoured liquor.</title>
        <authorList>
            <person name="Lu L."/>
        </authorList>
    </citation>
    <scope>NUCLEOTIDE SEQUENCE [LARGE SCALE GENOMIC DNA]</scope>
    <source>
        <strain evidence="3 4">LZLJ-3</strain>
    </source>
</reference>
<gene>
    <name evidence="3" type="ORF">INP51_14950</name>
</gene>
<dbReference type="InterPro" id="IPR050287">
    <property type="entry name" value="MTA/SAH_deaminase"/>
</dbReference>
<dbReference type="PANTHER" id="PTHR43794:SF11">
    <property type="entry name" value="AMIDOHYDROLASE-RELATED DOMAIN-CONTAINING PROTEIN"/>
    <property type="match status" value="1"/>
</dbReference>
<dbReference type="EMBL" id="CP063304">
    <property type="protein sequence ID" value="QOV19225.1"/>
    <property type="molecule type" value="Genomic_DNA"/>
</dbReference>
<dbReference type="InterPro" id="IPR006680">
    <property type="entry name" value="Amidohydro-rel"/>
</dbReference>
<dbReference type="KEGG" id="bliq:INP51_14950"/>
<dbReference type="SUPFAM" id="SSF51556">
    <property type="entry name" value="Metallo-dependent hydrolases"/>
    <property type="match status" value="1"/>
</dbReference>
<dbReference type="RefSeq" id="WP_193735572.1">
    <property type="nucleotide sequence ID" value="NZ_CP063304.1"/>
</dbReference>